<dbReference type="EMBL" id="JACBAD010001641">
    <property type="protein sequence ID" value="KAF7137067.1"/>
    <property type="molecule type" value="Genomic_DNA"/>
</dbReference>
<evidence type="ECO:0000313" key="4">
    <source>
        <dbReference type="Proteomes" id="UP000630445"/>
    </source>
</evidence>
<gene>
    <name evidence="2" type="ORF">CNMCM5793_006955</name>
    <name evidence="3" type="ORF">CNMCM6106_007957</name>
</gene>
<comment type="caution">
    <text evidence="3">The sequence shown here is derived from an EMBL/GenBank/DDBJ whole genome shotgun (WGS) entry which is preliminary data.</text>
</comment>
<evidence type="ECO:0000313" key="3">
    <source>
        <dbReference type="EMBL" id="KAF7173876.1"/>
    </source>
</evidence>
<sequence>MTRRDMSKEALKAKRSAINNQLQQLRQALSSLRTPNFAIDELCELGVKPVRAELAPDKELLEFEPCFFLPQPTSALLEHPFIPGEWLSDLEQERTYETILAETIRKYPRLENPEEEARKEYLWNWEFSLLGDHIDSHVYGRRSGINTSDGPGSLGDLTPLQYSWHWLPKAEGRVSIVDPGDRIGDGLWYSSEAYLDESLIEDESAATPHAIIKLYVRYRGNDTSLTHGEVRGLLHHMNHWYNCEECEQHAIVPILTISYMCPKHARIIQAHHDGEKLVLQYSPLMSFENRETAPTSLLVRYLTSLPIGLTSNTFCIRAHGAINETVHTIQVMRSGSSVTAQQFLTFHVLWPRCTKKIGGPHAVIKQPDLKDMAKIFEDDERFSDDFEAYLVIPSAQHTHRATESNPTTSDSNSTPAAEQEWQQSFIHTPDEQCVNMALIAFLDAVSLNIPNYKCKWTVERLAFKVDFGQASMETRTDGYLSNRQEDNEAFAIVETKAHHRKRDTQKGRQIYMQESAEMVAWILKDKRDGRKVPLDNKRLLVAQDREEIYLVWASYNASYVDYLEGKPTSRNVFMKMKEIGPFKTQDAAHMRQLVEYIGSFCRHITGLIDSSQTRSKPPKSFCEGCGEEPASSDELTPHRGAGV</sequence>
<dbReference type="EMBL" id="JACBAF010001703">
    <property type="protein sequence ID" value="KAF7173876.1"/>
    <property type="molecule type" value="Genomic_DNA"/>
</dbReference>
<dbReference type="AlphaFoldDB" id="A0A8H6QIS9"/>
<evidence type="ECO:0000256" key="1">
    <source>
        <dbReference type="SAM" id="MobiDB-lite"/>
    </source>
</evidence>
<name>A0A8H6QIS9_9EURO</name>
<organism evidence="3 5">
    <name type="scientific">Aspergillus hiratsukae</name>
    <dbReference type="NCBI Taxonomy" id="1194566"/>
    <lineage>
        <taxon>Eukaryota</taxon>
        <taxon>Fungi</taxon>
        <taxon>Dikarya</taxon>
        <taxon>Ascomycota</taxon>
        <taxon>Pezizomycotina</taxon>
        <taxon>Eurotiomycetes</taxon>
        <taxon>Eurotiomycetidae</taxon>
        <taxon>Eurotiales</taxon>
        <taxon>Aspergillaceae</taxon>
        <taxon>Aspergillus</taxon>
        <taxon>Aspergillus subgen. Fumigati</taxon>
    </lineage>
</organism>
<dbReference type="Proteomes" id="UP000662466">
    <property type="component" value="Unassembled WGS sequence"/>
</dbReference>
<keyword evidence="4" id="KW-1185">Reference proteome</keyword>
<evidence type="ECO:0000313" key="5">
    <source>
        <dbReference type="Proteomes" id="UP000662466"/>
    </source>
</evidence>
<proteinExistence type="predicted"/>
<feature type="region of interest" description="Disordered" evidence="1">
    <location>
        <begin position="612"/>
        <end position="643"/>
    </location>
</feature>
<protein>
    <submittedName>
        <fullName evidence="3">Uncharacterized protein</fullName>
    </submittedName>
</protein>
<reference evidence="3" key="1">
    <citation type="submission" date="2020-06" db="EMBL/GenBank/DDBJ databases">
        <title>Draft genome sequences of strains closely related to Aspergillus parafelis and Aspergillus hiratsukae.</title>
        <authorList>
            <person name="Dos Santos R.A.C."/>
            <person name="Rivero-Menendez O."/>
            <person name="Steenwyk J.L."/>
            <person name="Mead M.E."/>
            <person name="Goldman G.H."/>
            <person name="Alastruey-Izquierdo A."/>
            <person name="Rokas A."/>
        </authorList>
    </citation>
    <scope>NUCLEOTIDE SEQUENCE</scope>
    <source>
        <strain evidence="2">CNM-CM5793</strain>
        <strain evidence="3">CNM-CM6106</strain>
    </source>
</reference>
<accession>A0A8H6QIS9</accession>
<dbReference type="OrthoDB" id="4453902at2759"/>
<feature type="compositionally biased region" description="Low complexity" evidence="1">
    <location>
        <begin position="403"/>
        <end position="415"/>
    </location>
</feature>
<feature type="region of interest" description="Disordered" evidence="1">
    <location>
        <begin position="397"/>
        <end position="420"/>
    </location>
</feature>
<dbReference type="Proteomes" id="UP000630445">
    <property type="component" value="Unassembled WGS sequence"/>
</dbReference>
<evidence type="ECO:0000313" key="2">
    <source>
        <dbReference type="EMBL" id="KAF7137067.1"/>
    </source>
</evidence>